<reference evidence="2" key="2">
    <citation type="journal article" date="2021" name="Mar. Drugs">
        <title>Genome Reduction and Secondary Metabolism of the Marine Sponge-Associated Cyanobacterium Leptothoe.</title>
        <authorList>
            <person name="Konstantinou D."/>
            <person name="Popin R.V."/>
            <person name="Fewer D.P."/>
            <person name="Sivonen K."/>
            <person name="Gkelis S."/>
        </authorList>
    </citation>
    <scope>NUCLEOTIDE SEQUENCE</scope>
    <source>
        <strain evidence="2">TAU-MAC 1115</strain>
    </source>
</reference>
<reference evidence="2" key="1">
    <citation type="submission" date="2020-11" db="EMBL/GenBank/DDBJ databases">
        <authorList>
            <person name="Konstantinou D."/>
            <person name="Gkelis S."/>
            <person name="Popin R."/>
            <person name="Fewer D."/>
            <person name="Sivonen K."/>
        </authorList>
    </citation>
    <scope>NUCLEOTIDE SEQUENCE</scope>
    <source>
        <strain evidence="2">TAU-MAC 1115</strain>
    </source>
</reference>
<evidence type="ECO:0000259" key="1">
    <source>
        <dbReference type="PROSITE" id="PS51186"/>
    </source>
</evidence>
<dbReference type="PROSITE" id="PS51186">
    <property type="entry name" value="GNAT"/>
    <property type="match status" value="1"/>
</dbReference>
<evidence type="ECO:0000313" key="2">
    <source>
        <dbReference type="EMBL" id="MBT9314563.1"/>
    </source>
</evidence>
<dbReference type="Gene3D" id="3.40.630.30">
    <property type="match status" value="1"/>
</dbReference>
<dbReference type="Proteomes" id="UP000717364">
    <property type="component" value="Unassembled WGS sequence"/>
</dbReference>
<organism evidence="2 3">
    <name type="scientific">Leptothoe spongobia TAU-MAC 1115</name>
    <dbReference type="NCBI Taxonomy" id="1967444"/>
    <lineage>
        <taxon>Bacteria</taxon>
        <taxon>Bacillati</taxon>
        <taxon>Cyanobacteriota</taxon>
        <taxon>Cyanophyceae</taxon>
        <taxon>Nodosilineales</taxon>
        <taxon>Cymatolegaceae</taxon>
        <taxon>Leptothoe</taxon>
        <taxon>Leptothoe spongobia</taxon>
    </lineage>
</organism>
<dbReference type="InterPro" id="IPR016181">
    <property type="entry name" value="Acyl_CoA_acyltransferase"/>
</dbReference>
<name>A0A947GHA2_9CYAN</name>
<dbReference type="EMBL" id="JADOES010000005">
    <property type="protein sequence ID" value="MBT9314563.1"/>
    <property type="molecule type" value="Genomic_DNA"/>
</dbReference>
<dbReference type="CDD" id="cd04301">
    <property type="entry name" value="NAT_SF"/>
    <property type="match status" value="1"/>
</dbReference>
<evidence type="ECO:0000313" key="3">
    <source>
        <dbReference type="Proteomes" id="UP000717364"/>
    </source>
</evidence>
<gene>
    <name evidence="2" type="ORF">IXB50_03895</name>
</gene>
<accession>A0A947GHA2</accession>
<proteinExistence type="predicted"/>
<keyword evidence="3" id="KW-1185">Reference proteome</keyword>
<dbReference type="AlphaFoldDB" id="A0A947GHA2"/>
<dbReference type="GO" id="GO:0016747">
    <property type="term" value="F:acyltransferase activity, transferring groups other than amino-acyl groups"/>
    <property type="evidence" value="ECO:0007669"/>
    <property type="project" value="InterPro"/>
</dbReference>
<protein>
    <submittedName>
        <fullName evidence="2">N-acetyltransferase</fullName>
    </submittedName>
</protein>
<dbReference type="InterPro" id="IPR000182">
    <property type="entry name" value="GNAT_dom"/>
</dbReference>
<sequence length="183" mass="20015">MYLKIRHSTAADRLTISGIHANAFGEEQGQEIVELVNDLFVDKTAKPLLSLVAETNARLLGHILFTAAQLQPKHQETSVRILAPLAVLSDVQGEGVGGALIKEGLKQLTASRVDLVFVLGYPGYYSKFGFQTAGILGFEAPYAIPTEHEDAWMVQELKPGVIGNIVGRVQCSETLNQPHHWQE</sequence>
<dbReference type="Pfam" id="PF13527">
    <property type="entry name" value="Acetyltransf_9"/>
    <property type="match status" value="1"/>
</dbReference>
<feature type="domain" description="N-acetyltransferase" evidence="1">
    <location>
        <begin position="3"/>
        <end position="158"/>
    </location>
</feature>
<comment type="caution">
    <text evidence="2">The sequence shown here is derived from an EMBL/GenBank/DDBJ whole genome shotgun (WGS) entry which is preliminary data.</text>
</comment>
<dbReference type="SUPFAM" id="SSF55729">
    <property type="entry name" value="Acyl-CoA N-acyltransferases (Nat)"/>
    <property type="match status" value="1"/>
</dbReference>